<dbReference type="InterPro" id="IPR012338">
    <property type="entry name" value="Beta-lactam/transpept-like"/>
</dbReference>
<evidence type="ECO:0000259" key="2">
    <source>
        <dbReference type="Pfam" id="PF18962"/>
    </source>
</evidence>
<sequence>MFNPKTNTMKDLTPARLTPAVLTQSMKPCWTHVEGLMLLAIFLISLFFPGNPAIAQTDCRLEISMNGYMGANSTGGVYGYYLQERGGKTIASRNENYAFYPASTMKVFLHTYAIRNYSLNDLTFAYSFNESCDDDHTGSTPVATRSLQNALPIMMVNSGNSTTNAIMELIGDGSASVGRNRVNSMLANNFGISGQTKVNHKLGCDGPNNNPANIATAKDFARFYDRVMNWNYLTDQQRITFSNLMINETTTGTVNNPSLSDLVSTEVDNLIAQYNMSNISSDQIQDFKDQIRLVHKAGNIGTAYISNAGWISLPFKDSGTGNVINKEYSYCIFYDQITNFTSGARLTTLELLRNEILAALQTWNTKGIFVLSKASYTTEKVGELISPELGTTDDAVSIVSVNTTQAVTAIRDINGKLKLISWSVAYDGTSIARQKSYTTGTYITAVKAVTLSNGRLVTAVRQTNGNLQIRYWRVDNAGNFTLKDIEYAGEVGDLDLVKITSNRIATPVSTSGRDLKVIIWDVEQTEQINREGDGTVADADIVAGASVLSSMRLVTATKNNQTGNLEVQYWSVSYSGGLTLKSTASAGTVDDVSMAGLSYSQFVTNVIQDNTIQKSIVWEICPDGSLTRKGDDAYVGIRDIASEQLKIGQRQVVVAKDNNNKFNMSMWDVGSEGKIMRTGTYLSETIGQAEVAVMNSSTQLVITAYTTSSDYLKLRTWSMNDLIVISLGRGNMANEDDGTSPVEFTDIEQLEEGQVLTNNISELEDNAAVEATMLQQNYPNPFKDETIINYSLKESGQVKLTVLDFKGNEILTLISDKKEAGHHSFTLSGQDLPQGIYFYRLQAGNDTVIKKMIHK</sequence>
<proteinExistence type="predicted"/>
<organism evidence="3 4">
    <name type="scientific">Fulvivirga kasyanovii</name>
    <dbReference type="NCBI Taxonomy" id="396812"/>
    <lineage>
        <taxon>Bacteria</taxon>
        <taxon>Pseudomonadati</taxon>
        <taxon>Bacteroidota</taxon>
        <taxon>Cytophagia</taxon>
        <taxon>Cytophagales</taxon>
        <taxon>Fulvivirgaceae</taxon>
        <taxon>Fulvivirga</taxon>
    </lineage>
</organism>
<name>A0ABW9RLN3_9BACT</name>
<dbReference type="SUPFAM" id="SSF56601">
    <property type="entry name" value="beta-lactamase/transpeptidase-like"/>
    <property type="match status" value="1"/>
</dbReference>
<evidence type="ECO:0000313" key="3">
    <source>
        <dbReference type="EMBL" id="MTI24259.1"/>
    </source>
</evidence>
<gene>
    <name evidence="3" type="ORF">E1163_04805</name>
</gene>
<reference evidence="3 4" key="1">
    <citation type="submission" date="2019-02" db="EMBL/GenBank/DDBJ databases">
        <authorList>
            <person name="Goldberg S.R."/>
            <person name="Haltli B.A."/>
            <person name="Correa H."/>
            <person name="Russell K.G."/>
        </authorList>
    </citation>
    <scope>NUCLEOTIDE SEQUENCE [LARGE SCALE GENOMIC DNA]</scope>
    <source>
        <strain evidence="3 4">JCM 16186</strain>
    </source>
</reference>
<dbReference type="Pfam" id="PF13354">
    <property type="entry name" value="Beta-lactamase2"/>
    <property type="match status" value="1"/>
</dbReference>
<protein>
    <submittedName>
        <fullName evidence="3">T9SS type A sorting domain-containing protein</fullName>
    </submittedName>
</protein>
<accession>A0ABW9RLN3</accession>
<dbReference type="Pfam" id="PF18962">
    <property type="entry name" value="Por_Secre_tail"/>
    <property type="match status" value="1"/>
</dbReference>
<dbReference type="NCBIfam" id="TIGR04183">
    <property type="entry name" value="Por_Secre_tail"/>
    <property type="match status" value="1"/>
</dbReference>
<feature type="domain" description="Secretion system C-terminal sorting" evidence="2">
    <location>
        <begin position="778"/>
        <end position="853"/>
    </location>
</feature>
<comment type="caution">
    <text evidence="3">The sequence shown here is derived from an EMBL/GenBank/DDBJ whole genome shotgun (WGS) entry which is preliminary data.</text>
</comment>
<dbReference type="Proteomes" id="UP000798808">
    <property type="component" value="Unassembled WGS sequence"/>
</dbReference>
<feature type="domain" description="Beta-lactamase class A catalytic" evidence="1">
    <location>
        <begin position="82"/>
        <end position="313"/>
    </location>
</feature>
<keyword evidence="4" id="KW-1185">Reference proteome</keyword>
<dbReference type="Gene3D" id="2.60.40.4070">
    <property type="match status" value="1"/>
</dbReference>
<evidence type="ECO:0000259" key="1">
    <source>
        <dbReference type="Pfam" id="PF13354"/>
    </source>
</evidence>
<evidence type="ECO:0000313" key="4">
    <source>
        <dbReference type="Proteomes" id="UP000798808"/>
    </source>
</evidence>
<dbReference type="InterPro" id="IPR026444">
    <property type="entry name" value="Secre_tail"/>
</dbReference>
<dbReference type="Gene3D" id="3.40.710.10">
    <property type="entry name" value="DD-peptidase/beta-lactamase superfamily"/>
    <property type="match status" value="1"/>
</dbReference>
<dbReference type="EMBL" id="SMLW01000389">
    <property type="protein sequence ID" value="MTI24259.1"/>
    <property type="molecule type" value="Genomic_DNA"/>
</dbReference>
<dbReference type="InterPro" id="IPR045155">
    <property type="entry name" value="Beta-lactam_cat"/>
</dbReference>